<dbReference type="AlphaFoldDB" id="A0A2S0N818"/>
<keyword evidence="3" id="KW-1185">Reference proteome</keyword>
<dbReference type="GO" id="GO:0008168">
    <property type="term" value="F:methyltransferase activity"/>
    <property type="evidence" value="ECO:0007669"/>
    <property type="project" value="UniProtKB-KW"/>
</dbReference>
<evidence type="ECO:0000259" key="1">
    <source>
        <dbReference type="Pfam" id="PF21839"/>
    </source>
</evidence>
<evidence type="ECO:0000313" key="2">
    <source>
        <dbReference type="EMBL" id="AVO44320.1"/>
    </source>
</evidence>
<dbReference type="RefSeq" id="WP_106747650.1">
    <property type="nucleotide sequence ID" value="NZ_CP027668.1"/>
</dbReference>
<dbReference type="OrthoDB" id="8454594at2"/>
<dbReference type="Proteomes" id="UP000237889">
    <property type="component" value="Chromosome"/>
</dbReference>
<reference evidence="2 3" key="1">
    <citation type="submission" date="2018-03" db="EMBL/GenBank/DDBJ databases">
        <title>Genome sequencing of Phreatobacter sp.</title>
        <authorList>
            <person name="Kim S.-J."/>
            <person name="Heo J."/>
            <person name="Kwon S.-W."/>
        </authorList>
    </citation>
    <scope>NUCLEOTIDE SEQUENCE [LARGE SCALE GENOMIC DNA]</scope>
    <source>
        <strain evidence="2 3">S-12</strain>
    </source>
</reference>
<keyword evidence="2" id="KW-0489">Methyltransferase</keyword>
<accession>A0A2S0N818</accession>
<feature type="domain" description="DUF6898" evidence="1">
    <location>
        <begin position="7"/>
        <end position="60"/>
    </location>
</feature>
<name>A0A2S0N818_9HYPH</name>
<dbReference type="GO" id="GO:0032259">
    <property type="term" value="P:methylation"/>
    <property type="evidence" value="ECO:0007669"/>
    <property type="project" value="UniProtKB-KW"/>
</dbReference>
<dbReference type="Pfam" id="PF21839">
    <property type="entry name" value="DUF6898"/>
    <property type="match status" value="1"/>
</dbReference>
<organism evidence="2 3">
    <name type="scientific">Phreatobacter cathodiphilus</name>
    <dbReference type="NCBI Taxonomy" id="1868589"/>
    <lineage>
        <taxon>Bacteria</taxon>
        <taxon>Pseudomonadati</taxon>
        <taxon>Pseudomonadota</taxon>
        <taxon>Alphaproteobacteria</taxon>
        <taxon>Hyphomicrobiales</taxon>
        <taxon>Phreatobacteraceae</taxon>
        <taxon>Phreatobacter</taxon>
    </lineage>
</organism>
<proteinExistence type="predicted"/>
<dbReference type="InterPro" id="IPR054193">
    <property type="entry name" value="DUF6898"/>
</dbReference>
<dbReference type="KEGG" id="phr:C6569_04140"/>
<gene>
    <name evidence="2" type="ORF">C6569_04140</name>
</gene>
<sequence length="66" mass="7224">MPESQPRTVYFEHTALGAYIRCAAICADTGTEVVVMGPIHTALPDLERLARRKLERRLAQDAGEGA</sequence>
<dbReference type="EMBL" id="CP027668">
    <property type="protein sequence ID" value="AVO44320.1"/>
    <property type="molecule type" value="Genomic_DNA"/>
</dbReference>
<protein>
    <submittedName>
        <fullName evidence="2">Serine hydroxymethyltransferase</fullName>
    </submittedName>
</protein>
<evidence type="ECO:0000313" key="3">
    <source>
        <dbReference type="Proteomes" id="UP000237889"/>
    </source>
</evidence>
<keyword evidence="2" id="KW-0808">Transferase</keyword>